<dbReference type="InterPro" id="IPR007658">
    <property type="entry name" value="DUF594"/>
</dbReference>
<proteinExistence type="predicted"/>
<feature type="transmembrane region" description="Helical" evidence="1">
    <location>
        <begin position="332"/>
        <end position="353"/>
    </location>
</feature>
<dbReference type="EMBL" id="JAAIUW010000001">
    <property type="protein sequence ID" value="KAF7845473.1"/>
    <property type="molecule type" value="Genomic_DNA"/>
</dbReference>
<feature type="transmembrane region" description="Helical" evidence="1">
    <location>
        <begin position="39"/>
        <end position="57"/>
    </location>
</feature>
<evidence type="ECO:0000313" key="3">
    <source>
        <dbReference type="EMBL" id="KAF7845473.1"/>
    </source>
</evidence>
<keyword evidence="4" id="KW-1185">Reference proteome</keyword>
<feature type="transmembrane region" description="Helical" evidence="1">
    <location>
        <begin position="109"/>
        <end position="131"/>
    </location>
</feature>
<keyword evidence="1" id="KW-1133">Transmembrane helix</keyword>
<dbReference type="AlphaFoldDB" id="A0A834XLM6"/>
<feature type="domain" description="DUF4220" evidence="2">
    <location>
        <begin position="72"/>
        <end position="358"/>
    </location>
</feature>
<feature type="transmembrane region" description="Helical" evidence="1">
    <location>
        <begin position="69"/>
        <end position="89"/>
    </location>
</feature>
<dbReference type="Proteomes" id="UP000634136">
    <property type="component" value="Unassembled WGS sequence"/>
</dbReference>
<dbReference type="InterPro" id="IPR025315">
    <property type="entry name" value="DUF4220"/>
</dbReference>
<gene>
    <name evidence="3" type="ORF">G2W53_002378</name>
</gene>
<keyword evidence="1" id="KW-0812">Transmembrane</keyword>
<sequence length="719" mass="82821">MASVIAPIASHWISIERRRLIQVIPKAIGKIWDRWDVRAAVLASFVAQSILTIVGNMRKINRQDGDMKILVWMCYLMSDWLVNFALDMISSKLGDYSVDPSIKPEDDPAIMAFWAAFMLVHFGGPHSITAYALEDNALWLRSFFISLLQSGRVLYIILLVWRNTCLSYITIAMLVVGCIKCWEKTWALYSASIDTHRDKLLTPPSQSHHVSVGGDEHAHHPYSATTNPTELIRNFMRFFVSLFTDLVISDEDLLKDQSAFRALEAEQAFKQVGDELGHAYDIFYTKAFVRSQTWGQLFKFITLSITIIVLLFFQIKVITTPTYALSNWDKKITYVLLIGALFIEMVEAIYFIYSKWGAPRLKEIFGEACYYFCSRLLQVVNSEMSSDQFLCTDFLTLCLGRAHLDYSTTGLLHLMQKTADSRIWQVTSNLKFHILNHLKGHRSTKYDFNEEINGKGPASIQWTKELDFHQSILTWHIATDICYHCDNDNNNNSSRLQGNDNIMKKICKNLSDYMLHLLVNQRFMLPIGTGLVACRDTFAEIRRFLILKGLEIPPYKRLMLDIKSYWKQKRNSLTTLGAQPQPQDHDDVESEENDYELCLRQICDKLLEQDRGIVFSIQDGRIVSIIKTKSALSDARKLARSLRHDMESKEVMWEFLANVWVEILGYAAINCRADHHAQQLRRGGEFLSHVWLLMAHLGLMEQFQLKPQNPPHQSHSNHP</sequence>
<evidence type="ECO:0000256" key="1">
    <source>
        <dbReference type="SAM" id="Phobius"/>
    </source>
</evidence>
<feature type="transmembrane region" description="Helical" evidence="1">
    <location>
        <begin position="300"/>
        <end position="320"/>
    </location>
</feature>
<comment type="caution">
    <text evidence="3">The sequence shown here is derived from an EMBL/GenBank/DDBJ whole genome shotgun (WGS) entry which is preliminary data.</text>
</comment>
<protein>
    <submittedName>
        <fullName evidence="3">Transposon Ty3-I Gag-Pol polyprotein</fullName>
    </submittedName>
</protein>
<reference evidence="3" key="1">
    <citation type="submission" date="2020-09" db="EMBL/GenBank/DDBJ databases">
        <title>Genome-Enabled Discovery of Anthraquinone Biosynthesis in Senna tora.</title>
        <authorList>
            <person name="Kang S.-H."/>
            <person name="Pandey R.P."/>
            <person name="Lee C.-M."/>
            <person name="Sim J.-S."/>
            <person name="Jeong J.-T."/>
            <person name="Choi B.-S."/>
            <person name="Jung M."/>
            <person name="Ginzburg D."/>
            <person name="Zhao K."/>
            <person name="Won S.Y."/>
            <person name="Oh T.-J."/>
            <person name="Yu Y."/>
            <person name="Kim N.-H."/>
            <person name="Lee O.R."/>
            <person name="Lee T.-H."/>
            <person name="Bashyal P."/>
            <person name="Kim T.-S."/>
            <person name="Lee W.-H."/>
            <person name="Kawkins C."/>
            <person name="Kim C.-K."/>
            <person name="Kim J.S."/>
            <person name="Ahn B.O."/>
            <person name="Rhee S.Y."/>
            <person name="Sohng J.K."/>
        </authorList>
    </citation>
    <scope>NUCLEOTIDE SEQUENCE</scope>
    <source>
        <tissue evidence="3">Leaf</tissue>
    </source>
</reference>
<dbReference type="Pfam" id="PF13968">
    <property type="entry name" value="DUF4220"/>
    <property type="match status" value="1"/>
</dbReference>
<organism evidence="3 4">
    <name type="scientific">Senna tora</name>
    <dbReference type="NCBI Taxonomy" id="362788"/>
    <lineage>
        <taxon>Eukaryota</taxon>
        <taxon>Viridiplantae</taxon>
        <taxon>Streptophyta</taxon>
        <taxon>Embryophyta</taxon>
        <taxon>Tracheophyta</taxon>
        <taxon>Spermatophyta</taxon>
        <taxon>Magnoliopsida</taxon>
        <taxon>eudicotyledons</taxon>
        <taxon>Gunneridae</taxon>
        <taxon>Pentapetalae</taxon>
        <taxon>rosids</taxon>
        <taxon>fabids</taxon>
        <taxon>Fabales</taxon>
        <taxon>Fabaceae</taxon>
        <taxon>Caesalpinioideae</taxon>
        <taxon>Cassia clade</taxon>
        <taxon>Senna</taxon>
    </lineage>
</organism>
<name>A0A834XLM6_9FABA</name>
<dbReference type="Pfam" id="PF04578">
    <property type="entry name" value="DUF594"/>
    <property type="match status" value="1"/>
</dbReference>
<keyword evidence="1" id="KW-0472">Membrane</keyword>
<dbReference type="PANTHER" id="PTHR31325">
    <property type="entry name" value="OS01G0798800 PROTEIN-RELATED"/>
    <property type="match status" value="1"/>
</dbReference>
<evidence type="ECO:0000313" key="4">
    <source>
        <dbReference type="Proteomes" id="UP000634136"/>
    </source>
</evidence>
<accession>A0A834XLM6</accession>
<evidence type="ECO:0000259" key="2">
    <source>
        <dbReference type="Pfam" id="PF13968"/>
    </source>
</evidence>
<dbReference type="OrthoDB" id="1431183at2759"/>